<evidence type="ECO:0000313" key="2">
    <source>
        <dbReference type="Proteomes" id="UP000267342"/>
    </source>
</evidence>
<keyword evidence="2" id="KW-1185">Reference proteome</keyword>
<sequence>MQQLFIMRHGEALFDAPDPQRSLSERGHRQAAETSQWLAEKMAGRNVRLLASPFTRAQQTAHYVAQALNVPIESQPWLTPDTPVAAVMAGWDALWMTADDAQCWVWVSHMPLVGYLGRYLIEGKGVGSDAFATAEVVQYEADVWAAGCAYARSRYRPQS</sequence>
<proteinExistence type="predicted"/>
<gene>
    <name evidence="1" type="ORF">ZBT109_1107</name>
</gene>
<dbReference type="InterPro" id="IPR029033">
    <property type="entry name" value="His_PPase_superfam"/>
</dbReference>
<evidence type="ECO:0000313" key="1">
    <source>
        <dbReference type="EMBL" id="BBG29868.1"/>
    </source>
</evidence>
<dbReference type="RefSeq" id="WP_027705377.1">
    <property type="nucleotide sequence ID" value="NZ_AP018933.1"/>
</dbReference>
<organism evidence="1 2">
    <name type="scientific">Zymobacter palmae</name>
    <dbReference type="NCBI Taxonomy" id="33074"/>
    <lineage>
        <taxon>Bacteria</taxon>
        <taxon>Pseudomonadati</taxon>
        <taxon>Pseudomonadota</taxon>
        <taxon>Gammaproteobacteria</taxon>
        <taxon>Oceanospirillales</taxon>
        <taxon>Halomonadaceae</taxon>
        <taxon>Zymobacter group</taxon>
        <taxon>Zymobacter</taxon>
    </lineage>
</organism>
<protein>
    <submittedName>
        <fullName evidence="1">Phosphohistidine phosphatase SixA</fullName>
    </submittedName>
</protein>
<dbReference type="KEGG" id="zpl:ZBT109_1107"/>
<dbReference type="SUPFAM" id="SSF53254">
    <property type="entry name" value="Phosphoglycerate mutase-like"/>
    <property type="match status" value="1"/>
</dbReference>
<dbReference type="Pfam" id="PF00300">
    <property type="entry name" value="His_Phos_1"/>
    <property type="match status" value="1"/>
</dbReference>
<dbReference type="InterPro" id="IPR013078">
    <property type="entry name" value="His_Pase_superF_clade-1"/>
</dbReference>
<dbReference type="STRING" id="1123510.GCA_000620025_02325"/>
<name>A0A348HE16_9GAMM</name>
<dbReference type="CDD" id="cd07067">
    <property type="entry name" value="HP_PGM_like"/>
    <property type="match status" value="1"/>
</dbReference>
<dbReference type="Gene3D" id="3.40.50.1240">
    <property type="entry name" value="Phosphoglycerate mutase-like"/>
    <property type="match status" value="1"/>
</dbReference>
<accession>A0A348HE16</accession>
<dbReference type="InterPro" id="IPR004449">
    <property type="entry name" value="SixA"/>
</dbReference>
<dbReference type="NCBIfam" id="TIGR00249">
    <property type="entry name" value="sixA"/>
    <property type="match status" value="1"/>
</dbReference>
<dbReference type="EMBL" id="AP018933">
    <property type="protein sequence ID" value="BBG29868.1"/>
    <property type="molecule type" value="Genomic_DNA"/>
</dbReference>
<dbReference type="GO" id="GO:0005737">
    <property type="term" value="C:cytoplasm"/>
    <property type="evidence" value="ECO:0007669"/>
    <property type="project" value="InterPro"/>
</dbReference>
<dbReference type="Proteomes" id="UP000267342">
    <property type="component" value="Chromosome"/>
</dbReference>
<dbReference type="OrthoDB" id="280692at2"/>
<dbReference type="SMART" id="SM00855">
    <property type="entry name" value="PGAM"/>
    <property type="match status" value="1"/>
</dbReference>
<dbReference type="GO" id="GO:0101006">
    <property type="term" value="F:protein histidine phosphatase activity"/>
    <property type="evidence" value="ECO:0007669"/>
    <property type="project" value="InterPro"/>
</dbReference>
<reference evidence="1 2" key="1">
    <citation type="submission" date="2018-09" db="EMBL/GenBank/DDBJ databases">
        <title>Zymobacter palmae IAM14233 (=T109) whole genome analysis.</title>
        <authorList>
            <person name="Yanase H."/>
        </authorList>
    </citation>
    <scope>NUCLEOTIDE SEQUENCE [LARGE SCALE GENOMIC DNA]</scope>
    <source>
        <strain evidence="1 2">IAM14233</strain>
    </source>
</reference>
<dbReference type="AlphaFoldDB" id="A0A348HE16"/>